<dbReference type="GO" id="GO:0042058">
    <property type="term" value="P:regulation of epidermal growth factor receptor signaling pathway"/>
    <property type="evidence" value="ECO:0007669"/>
    <property type="project" value="TreeGrafter"/>
</dbReference>
<accession>A0A061AEZ2</accession>
<dbReference type="InterPro" id="IPR051512">
    <property type="entry name" value="Inactive_Rhomboid"/>
</dbReference>
<dbReference type="AlphaFoldDB" id="A0A061AEZ2"/>
<protein>
    <submittedName>
        <fullName evidence="2">Uncharacterized protein</fullName>
    </submittedName>
</protein>
<comment type="similarity">
    <text evidence="1">Belongs to the peptidase S54 family.</text>
</comment>
<proteinExistence type="inferred from homology"/>
<evidence type="ECO:0000313" key="3">
    <source>
        <dbReference type="Proteomes" id="UP000193380"/>
    </source>
</evidence>
<sequence>MLTVCLYGIAPVGFSQHETVDSVLRNKGVHENVKFVQQENFWVGPNSEALIHLGAKFSPCMRQDQQVHDLIQEKRGRERDSACCVRNDRSGCLQTSQEECSVSHPGVRLMLD</sequence>
<reference evidence="2" key="2">
    <citation type="submission" date="2014-03" db="EMBL/GenBank/DDBJ databases">
        <authorList>
            <person name="Genoscope - CEA"/>
        </authorList>
    </citation>
    <scope>NUCLEOTIDE SEQUENCE</scope>
</reference>
<dbReference type="Proteomes" id="UP000193380">
    <property type="component" value="Unassembled WGS sequence"/>
</dbReference>
<reference evidence="2" key="1">
    <citation type="journal article" date="2014" name="Nat. Commun.">
        <title>The rainbow trout genome provides novel insights into evolution after whole-genome duplication in vertebrates.</title>
        <authorList>
            <person name="Berthelot C."/>
            <person name="Brunet F."/>
            <person name="Chalopin D."/>
            <person name="Juanchich A."/>
            <person name="Bernard M."/>
            <person name="Noel B."/>
            <person name="Bento P."/>
            <person name="Da Silva C."/>
            <person name="Labadie K."/>
            <person name="Alberti A."/>
            <person name="Aury J.M."/>
            <person name="Louis A."/>
            <person name="Dehais P."/>
            <person name="Bardou P."/>
            <person name="Montfort J."/>
            <person name="Klopp C."/>
            <person name="Cabau C."/>
            <person name="Gaspin C."/>
            <person name="Thorgaard G.H."/>
            <person name="Boussaha M."/>
            <person name="Quillet E."/>
            <person name="Guyomard R."/>
            <person name="Galiana D."/>
            <person name="Bobe J."/>
            <person name="Volff J.N."/>
            <person name="Genet C."/>
            <person name="Wincker P."/>
            <person name="Jaillon O."/>
            <person name="Roest Crollius H."/>
            <person name="Guiguen Y."/>
        </authorList>
    </citation>
    <scope>NUCLEOTIDE SEQUENCE [LARGE SCALE GENOMIC DNA]</scope>
</reference>
<dbReference type="EMBL" id="FR978560">
    <property type="protein sequence ID" value="CDR18472.1"/>
    <property type="molecule type" value="Genomic_DNA"/>
</dbReference>
<dbReference type="GO" id="GO:0050708">
    <property type="term" value="P:regulation of protein secretion"/>
    <property type="evidence" value="ECO:0007669"/>
    <property type="project" value="TreeGrafter"/>
</dbReference>
<evidence type="ECO:0000313" key="2">
    <source>
        <dbReference type="EMBL" id="CDR18472.1"/>
    </source>
</evidence>
<dbReference type="PANTHER" id="PTHR45965">
    <property type="entry name" value="INACTIVE RHOMBOID PROTEIN"/>
    <property type="match status" value="1"/>
</dbReference>
<organism evidence="2 3">
    <name type="scientific">Oncorhynchus mykiss</name>
    <name type="common">Rainbow trout</name>
    <name type="synonym">Salmo gairdneri</name>
    <dbReference type="NCBI Taxonomy" id="8022"/>
    <lineage>
        <taxon>Eukaryota</taxon>
        <taxon>Metazoa</taxon>
        <taxon>Chordata</taxon>
        <taxon>Craniata</taxon>
        <taxon>Vertebrata</taxon>
        <taxon>Euteleostomi</taxon>
        <taxon>Actinopterygii</taxon>
        <taxon>Neopterygii</taxon>
        <taxon>Teleostei</taxon>
        <taxon>Protacanthopterygii</taxon>
        <taxon>Salmoniformes</taxon>
        <taxon>Salmonidae</taxon>
        <taxon>Salmoninae</taxon>
        <taxon>Oncorhynchus</taxon>
    </lineage>
</organism>
<gene>
    <name evidence="2" type="ORF">GSONMT00050676001</name>
</gene>
<evidence type="ECO:0000256" key="1">
    <source>
        <dbReference type="ARBA" id="ARBA00009045"/>
    </source>
</evidence>
<dbReference type="GO" id="GO:0005789">
    <property type="term" value="C:endoplasmic reticulum membrane"/>
    <property type="evidence" value="ECO:0007669"/>
    <property type="project" value="TreeGrafter"/>
</dbReference>
<dbReference type="PANTHER" id="PTHR45965:SF4">
    <property type="entry name" value="INACTIVE RHOMBOID PROTEIN 1"/>
    <property type="match status" value="1"/>
</dbReference>
<name>A0A061AEZ2_ONCMY</name>
<dbReference type="STRING" id="8022.A0A061AEZ2"/>
<dbReference type="PaxDb" id="8022-A0A061AEZ2"/>